<evidence type="ECO:0000256" key="10">
    <source>
        <dbReference type="SAM" id="SignalP"/>
    </source>
</evidence>
<evidence type="ECO:0000256" key="7">
    <source>
        <dbReference type="PIRNR" id="PIRNR026534"/>
    </source>
</evidence>
<dbReference type="GO" id="GO:0031222">
    <property type="term" value="P:arabinan catabolic process"/>
    <property type="evidence" value="ECO:0007669"/>
    <property type="project" value="UniProtKB-UniPathway"/>
</dbReference>
<gene>
    <name evidence="11" type="ORF">VSDG_03091</name>
</gene>
<evidence type="ECO:0000313" key="12">
    <source>
        <dbReference type="Proteomes" id="UP000284375"/>
    </source>
</evidence>
<keyword evidence="6 7" id="KW-0326">Glycosidase</keyword>
<keyword evidence="10" id="KW-0732">Signal</keyword>
<dbReference type="Gene3D" id="2.115.10.20">
    <property type="entry name" value="Glycosyl hydrolase domain, family 43"/>
    <property type="match status" value="1"/>
</dbReference>
<evidence type="ECO:0000256" key="2">
    <source>
        <dbReference type="ARBA" id="ARBA00004834"/>
    </source>
</evidence>
<dbReference type="Proteomes" id="UP000284375">
    <property type="component" value="Unassembled WGS sequence"/>
</dbReference>
<dbReference type="EMBL" id="LJZO01000010">
    <property type="protein sequence ID" value="ROV99771.1"/>
    <property type="molecule type" value="Genomic_DNA"/>
</dbReference>
<dbReference type="SUPFAM" id="SSF75005">
    <property type="entry name" value="Arabinanase/levansucrase/invertase"/>
    <property type="match status" value="1"/>
</dbReference>
<sequence length="330" mass="34986">MVTLSSLARGLIALTLAVLPAVQASYPSPGACSGDCWAHDTALIKRTSDGTYFRFNTGSEIGIYKADSISGPWTYEGAAIEGGSKIDLTGNTDLWAPDVHYIDGTYYMYYAVSAFGSQASAIGYATSTTMEYGSWTDHGSTGISSKSGKSYNAIDPNLIQATDGTYYMNFGSFWNDIYQVEMASPAKSAGGSSYNIAYNASGTHAVEGSFVYYRSPYYYLFFSSGICCGYDTSKPASGAEYKIAVCRSESVSGPYVDKNGVACLESGGTTVLASHGNIYGPGGQGVYADTAEGGAVLYYHYADTSVGLGDGDYLFGWNKLSWSTGWPVAQ</sequence>
<comment type="catalytic activity">
    <reaction evidence="1 7">
        <text>Endohydrolysis of (1-&gt;5)-alpha-arabinofuranosidic linkages in (1-&gt;5)-arabinans.</text>
        <dbReference type="EC" id="3.2.1.99"/>
    </reaction>
</comment>
<evidence type="ECO:0000313" key="11">
    <source>
        <dbReference type="EMBL" id="ROV99771.1"/>
    </source>
</evidence>
<feature type="active site" description="Proton donor" evidence="8">
    <location>
        <position position="207"/>
    </location>
</feature>
<dbReference type="AlphaFoldDB" id="A0A423W8T2"/>
<dbReference type="InterPro" id="IPR006710">
    <property type="entry name" value="Glyco_hydro_43"/>
</dbReference>
<dbReference type="InterPro" id="IPR050727">
    <property type="entry name" value="GH43_arabinanases"/>
</dbReference>
<dbReference type="STRING" id="252740.A0A423W8T2"/>
<dbReference type="GO" id="GO:0046558">
    <property type="term" value="F:arabinan endo-1,5-alpha-L-arabinosidase activity"/>
    <property type="evidence" value="ECO:0007669"/>
    <property type="project" value="UniProtKB-EC"/>
</dbReference>
<evidence type="ECO:0000256" key="9">
    <source>
        <dbReference type="PIRSR" id="PIRSR606710-2"/>
    </source>
</evidence>
<evidence type="ECO:0000256" key="1">
    <source>
        <dbReference type="ARBA" id="ARBA00000375"/>
    </source>
</evidence>
<protein>
    <recommendedName>
        <fullName evidence="4 7">Arabinan endo-1,5-alpha-L-arabinosidase</fullName>
        <ecNumber evidence="4 7">3.2.1.99</ecNumber>
    </recommendedName>
</protein>
<keyword evidence="5 7" id="KW-0378">Hydrolase</keyword>
<name>A0A423W8T2_CYTCH</name>
<keyword evidence="12" id="KW-1185">Reference proteome</keyword>
<accession>A0A423W8T2</accession>
<dbReference type="PANTHER" id="PTHR43301">
    <property type="entry name" value="ARABINAN ENDO-1,5-ALPHA-L-ARABINOSIDASE"/>
    <property type="match status" value="1"/>
</dbReference>
<feature type="site" description="Important for catalytic activity, responsible for pKa modulation of the active site Glu and correct orientation of both the proton donor and substrate" evidence="9">
    <location>
        <position position="155"/>
    </location>
</feature>
<dbReference type="UniPathway" id="UPA00667"/>
<comment type="pathway">
    <text evidence="2 7">Glycan metabolism; L-arabinan degradation.</text>
</comment>
<evidence type="ECO:0000256" key="4">
    <source>
        <dbReference type="ARBA" id="ARBA00012586"/>
    </source>
</evidence>
<feature type="signal peptide" evidence="10">
    <location>
        <begin position="1"/>
        <end position="24"/>
    </location>
</feature>
<organism evidence="11 12">
    <name type="scientific">Cytospora chrysosperma</name>
    <name type="common">Cytospora canker fungus</name>
    <name type="synonym">Sphaeria chrysosperma</name>
    <dbReference type="NCBI Taxonomy" id="252740"/>
    <lineage>
        <taxon>Eukaryota</taxon>
        <taxon>Fungi</taxon>
        <taxon>Dikarya</taxon>
        <taxon>Ascomycota</taxon>
        <taxon>Pezizomycotina</taxon>
        <taxon>Sordariomycetes</taxon>
        <taxon>Sordariomycetidae</taxon>
        <taxon>Diaporthales</taxon>
        <taxon>Cytosporaceae</taxon>
        <taxon>Cytospora</taxon>
    </lineage>
</organism>
<evidence type="ECO:0000256" key="6">
    <source>
        <dbReference type="ARBA" id="ARBA00023295"/>
    </source>
</evidence>
<dbReference type="CDD" id="cd18831">
    <property type="entry name" value="GH43_AnAbnA-like"/>
    <property type="match status" value="1"/>
</dbReference>
<dbReference type="OrthoDB" id="195678at2759"/>
<dbReference type="Pfam" id="PF04616">
    <property type="entry name" value="Glyco_hydro_43"/>
    <property type="match status" value="1"/>
</dbReference>
<dbReference type="InterPro" id="IPR016840">
    <property type="entry name" value="Glyco_hydro_43_endo_a_Ara-ase"/>
</dbReference>
<evidence type="ECO:0000256" key="5">
    <source>
        <dbReference type="ARBA" id="ARBA00022801"/>
    </source>
</evidence>
<evidence type="ECO:0000256" key="3">
    <source>
        <dbReference type="ARBA" id="ARBA00009865"/>
    </source>
</evidence>
<proteinExistence type="inferred from homology"/>
<dbReference type="EC" id="3.2.1.99" evidence="4 7"/>
<evidence type="ECO:0000256" key="8">
    <source>
        <dbReference type="PIRSR" id="PIRSR606710-1"/>
    </source>
</evidence>
<reference evidence="11 12" key="1">
    <citation type="submission" date="2015-09" db="EMBL/GenBank/DDBJ databases">
        <title>Host preference determinants of Valsa canker pathogens revealed by comparative genomics.</title>
        <authorList>
            <person name="Yin Z."/>
            <person name="Huang L."/>
        </authorList>
    </citation>
    <scope>NUCLEOTIDE SEQUENCE [LARGE SCALE GENOMIC DNA]</scope>
    <source>
        <strain evidence="11 12">YSFL</strain>
    </source>
</reference>
<comment type="similarity">
    <text evidence="3 7">Belongs to the glycosyl hydrolase 43 family.</text>
</comment>
<dbReference type="InterPro" id="IPR023296">
    <property type="entry name" value="Glyco_hydro_beta-prop_sf"/>
</dbReference>
<feature type="active site" description="Proton acceptor" evidence="8">
    <location>
        <position position="40"/>
    </location>
</feature>
<dbReference type="PIRSF" id="PIRSF026534">
    <property type="entry name" value="Endo_alpha-L-arabinosidase"/>
    <property type="match status" value="1"/>
</dbReference>
<dbReference type="PANTHER" id="PTHR43301:SF3">
    <property type="entry name" value="ARABINAN ENDO-1,5-ALPHA-L-ARABINOSIDASE A-RELATED"/>
    <property type="match status" value="1"/>
</dbReference>
<comment type="caution">
    <text evidence="11">The sequence shown here is derived from an EMBL/GenBank/DDBJ whole genome shotgun (WGS) entry which is preliminary data.</text>
</comment>
<feature type="chain" id="PRO_5019387513" description="Arabinan endo-1,5-alpha-L-arabinosidase" evidence="10">
    <location>
        <begin position="25"/>
        <end position="330"/>
    </location>
</feature>